<feature type="non-terminal residue" evidence="2">
    <location>
        <position position="1"/>
    </location>
</feature>
<accession>A0A820RRI0</accession>
<dbReference type="EMBL" id="CAJOAY010033516">
    <property type="protein sequence ID" value="CAF4439146.1"/>
    <property type="molecule type" value="Genomic_DNA"/>
</dbReference>
<evidence type="ECO:0000259" key="1">
    <source>
        <dbReference type="Pfam" id="PF23109"/>
    </source>
</evidence>
<gene>
    <name evidence="2" type="ORF">OKA104_LOCUS53518</name>
</gene>
<reference evidence="2" key="1">
    <citation type="submission" date="2021-02" db="EMBL/GenBank/DDBJ databases">
        <authorList>
            <person name="Nowell W R."/>
        </authorList>
    </citation>
    <scope>NUCLEOTIDE SEQUENCE</scope>
</reference>
<evidence type="ECO:0000313" key="3">
    <source>
        <dbReference type="Proteomes" id="UP000663881"/>
    </source>
</evidence>
<comment type="caution">
    <text evidence="2">The sequence shown here is derived from an EMBL/GenBank/DDBJ whole genome shotgun (WGS) entry which is preliminary data.</text>
</comment>
<dbReference type="AlphaFoldDB" id="A0A820RRI0"/>
<dbReference type="InterPro" id="IPR057498">
    <property type="entry name" value="Rtel1_ARCH"/>
</dbReference>
<organism evidence="2 3">
    <name type="scientific">Adineta steineri</name>
    <dbReference type="NCBI Taxonomy" id="433720"/>
    <lineage>
        <taxon>Eukaryota</taxon>
        <taxon>Metazoa</taxon>
        <taxon>Spiralia</taxon>
        <taxon>Gnathifera</taxon>
        <taxon>Rotifera</taxon>
        <taxon>Eurotatoria</taxon>
        <taxon>Bdelloidea</taxon>
        <taxon>Adinetida</taxon>
        <taxon>Adinetidae</taxon>
        <taxon>Adineta</taxon>
    </lineage>
</organism>
<proteinExistence type="predicted"/>
<feature type="domain" description="Rtel1 helicase ARCH" evidence="1">
    <location>
        <begin position="2"/>
        <end position="84"/>
    </location>
</feature>
<dbReference type="Proteomes" id="UP000663881">
    <property type="component" value="Unassembled WGS sequence"/>
</dbReference>
<evidence type="ECO:0000313" key="2">
    <source>
        <dbReference type="EMBL" id="CAF4439146.1"/>
    </source>
</evidence>
<dbReference type="Pfam" id="PF23109">
    <property type="entry name" value="ARCH_RTEL1"/>
    <property type="match status" value="1"/>
</dbReference>
<protein>
    <recommendedName>
        <fullName evidence="1">Rtel1 helicase ARCH domain-containing protein</fullName>
    </recommendedName>
</protein>
<feature type="non-terminal residue" evidence="2">
    <location>
        <position position="84"/>
    </location>
</feature>
<name>A0A820RRI0_9BILA</name>
<sequence>TAFKWLKSADIDFNPQGDIQHLLDINQFMAARSSTIFRSNGHSLLKLSEFIETVHPLDENGQPIFTLDMDSQRKAVFKVYLEEE</sequence>